<evidence type="ECO:0000259" key="9">
    <source>
        <dbReference type="Pfam" id="PF01435"/>
    </source>
</evidence>
<evidence type="ECO:0000256" key="2">
    <source>
        <dbReference type="ARBA" id="ARBA00022723"/>
    </source>
</evidence>
<feature type="domain" description="Peptidase M48" evidence="9">
    <location>
        <begin position="193"/>
        <end position="372"/>
    </location>
</feature>
<evidence type="ECO:0000256" key="3">
    <source>
        <dbReference type="ARBA" id="ARBA00022801"/>
    </source>
</evidence>
<dbReference type="Pfam" id="PF23368">
    <property type="entry name" value="DUF7092"/>
    <property type="match status" value="1"/>
</dbReference>
<evidence type="ECO:0000259" key="10">
    <source>
        <dbReference type="Pfam" id="PF23368"/>
    </source>
</evidence>
<dbReference type="Gene3D" id="3.30.2010.10">
    <property type="entry name" value="Metalloproteases ('zincins'), catalytic domain"/>
    <property type="match status" value="1"/>
</dbReference>
<comment type="cofactor">
    <cofactor evidence="6">
        <name>Zn(2+)</name>
        <dbReference type="ChEBI" id="CHEBI:29105"/>
    </cofactor>
    <text evidence="6">Binds 1 zinc ion per subunit.</text>
</comment>
<dbReference type="InterPro" id="IPR001915">
    <property type="entry name" value="Peptidase_M48"/>
</dbReference>
<feature type="domain" description="DUF7092" evidence="10">
    <location>
        <begin position="3"/>
        <end position="75"/>
    </location>
</feature>
<dbReference type="GO" id="GO:0051603">
    <property type="term" value="P:proteolysis involved in protein catabolic process"/>
    <property type="evidence" value="ECO:0007669"/>
    <property type="project" value="TreeGrafter"/>
</dbReference>
<protein>
    <submittedName>
        <fullName evidence="11">Peptidase M48 Ste24p</fullName>
    </submittedName>
</protein>
<dbReference type="EMBL" id="CP021425">
    <property type="protein sequence ID" value="ARU55382.1"/>
    <property type="molecule type" value="Genomic_DNA"/>
</dbReference>
<dbReference type="GO" id="GO:0004222">
    <property type="term" value="F:metalloendopeptidase activity"/>
    <property type="evidence" value="ECO:0007669"/>
    <property type="project" value="InterPro"/>
</dbReference>
<evidence type="ECO:0000256" key="4">
    <source>
        <dbReference type="ARBA" id="ARBA00022833"/>
    </source>
</evidence>
<dbReference type="GO" id="GO:0046872">
    <property type="term" value="F:metal ion binding"/>
    <property type="evidence" value="ECO:0007669"/>
    <property type="project" value="UniProtKB-KW"/>
</dbReference>
<gene>
    <name evidence="11" type="ORF">OLMES_1303</name>
</gene>
<keyword evidence="8" id="KW-0812">Transmembrane</keyword>
<dbReference type="AlphaFoldDB" id="A0A1Y0I4H9"/>
<name>A0A1Y0I4H9_9GAMM</name>
<accession>A0A1Y0I4H9</accession>
<sequence>MFGMFYDGKTSRPNPCSLHVDEQGLVQISGFPFVPVSVQRISVTERVGNTPRFVFFPDGASFETDDQQAADELAKSVRVANQAKPKRWFDAHRLESSFKLAVLSLVISLAILYVMATYGVPAASRWAALQLPEQASHALGDGMMELLDDEYLGPTELSEARQASLTALFDQLIPKPTEVEYKLHFRKGEWIGANALALPGGDIVITDELIKLAKSDDAIRGVLLHEIAHVKYRHSLIQVIQSAGLVTLASLMLGDLDAVNSLIVYLPVVLVQRSYSRDAEWEADGYALTQMAHTGTPTGSFADLMASLGNSTKPAADQSEQDKPEQDKPGKTTAEEKEENDQVKEEKNQEKGILDYLSTHPHTAERVERIRNFKLGPE</sequence>
<keyword evidence="2" id="KW-0479">Metal-binding</keyword>
<keyword evidence="4 6" id="KW-0862">Zinc</keyword>
<feature type="compositionally biased region" description="Basic and acidic residues" evidence="7">
    <location>
        <begin position="362"/>
        <end position="378"/>
    </location>
</feature>
<evidence type="ECO:0000256" key="8">
    <source>
        <dbReference type="SAM" id="Phobius"/>
    </source>
</evidence>
<feature type="transmembrane region" description="Helical" evidence="8">
    <location>
        <begin position="100"/>
        <end position="120"/>
    </location>
</feature>
<keyword evidence="12" id="KW-1185">Reference proteome</keyword>
<reference evidence="11 12" key="1">
    <citation type="submission" date="2017-05" db="EMBL/GenBank/DDBJ databases">
        <title>Genomic insights into alkan degradation activity of Oleiphilus messinensis.</title>
        <authorList>
            <person name="Kozyavkin S.A."/>
            <person name="Slesarev A.I."/>
            <person name="Golyshin P.N."/>
            <person name="Korzhenkov A."/>
            <person name="Golyshina O.N."/>
            <person name="Toshchakov S.V."/>
        </authorList>
    </citation>
    <scope>NUCLEOTIDE SEQUENCE [LARGE SCALE GENOMIC DNA]</scope>
    <source>
        <strain evidence="11 12">ME102</strain>
    </source>
</reference>
<evidence type="ECO:0000256" key="1">
    <source>
        <dbReference type="ARBA" id="ARBA00022670"/>
    </source>
</evidence>
<dbReference type="InterPro" id="IPR051156">
    <property type="entry name" value="Mito/Outer_Membr_Metalloprot"/>
</dbReference>
<dbReference type="CDD" id="cd07332">
    <property type="entry name" value="M48C_Oma1_like"/>
    <property type="match status" value="1"/>
</dbReference>
<dbReference type="Pfam" id="PF01435">
    <property type="entry name" value="Peptidase_M48"/>
    <property type="match status" value="1"/>
</dbReference>
<dbReference type="Proteomes" id="UP000196027">
    <property type="component" value="Chromosome"/>
</dbReference>
<dbReference type="InterPro" id="IPR055518">
    <property type="entry name" value="DUF7092"/>
</dbReference>
<organism evidence="11 12">
    <name type="scientific">Oleiphilus messinensis</name>
    <dbReference type="NCBI Taxonomy" id="141451"/>
    <lineage>
        <taxon>Bacteria</taxon>
        <taxon>Pseudomonadati</taxon>
        <taxon>Pseudomonadota</taxon>
        <taxon>Gammaproteobacteria</taxon>
        <taxon>Oceanospirillales</taxon>
        <taxon>Oleiphilaceae</taxon>
        <taxon>Oleiphilus</taxon>
    </lineage>
</organism>
<evidence type="ECO:0000256" key="5">
    <source>
        <dbReference type="ARBA" id="ARBA00023049"/>
    </source>
</evidence>
<keyword evidence="5 6" id="KW-0482">Metalloprotease</keyword>
<dbReference type="GO" id="GO:0016020">
    <property type="term" value="C:membrane"/>
    <property type="evidence" value="ECO:0007669"/>
    <property type="project" value="TreeGrafter"/>
</dbReference>
<keyword evidence="1 6" id="KW-0645">Protease</keyword>
<evidence type="ECO:0000256" key="7">
    <source>
        <dbReference type="SAM" id="MobiDB-lite"/>
    </source>
</evidence>
<keyword evidence="8" id="KW-0472">Membrane</keyword>
<feature type="compositionally biased region" description="Basic and acidic residues" evidence="7">
    <location>
        <begin position="320"/>
        <end position="353"/>
    </location>
</feature>
<comment type="similarity">
    <text evidence="6">Belongs to the peptidase M48 family.</text>
</comment>
<keyword evidence="3 6" id="KW-0378">Hydrolase</keyword>
<keyword evidence="8" id="KW-1133">Transmembrane helix</keyword>
<dbReference type="OrthoDB" id="9810445at2"/>
<evidence type="ECO:0000256" key="6">
    <source>
        <dbReference type="RuleBase" id="RU003983"/>
    </source>
</evidence>
<evidence type="ECO:0000313" key="11">
    <source>
        <dbReference type="EMBL" id="ARU55382.1"/>
    </source>
</evidence>
<dbReference type="KEGG" id="ome:OLMES_1303"/>
<proteinExistence type="inferred from homology"/>
<dbReference type="RefSeq" id="WP_087460498.1">
    <property type="nucleotide sequence ID" value="NZ_CP021425.1"/>
</dbReference>
<dbReference type="PANTHER" id="PTHR22726">
    <property type="entry name" value="METALLOENDOPEPTIDASE OMA1"/>
    <property type="match status" value="1"/>
</dbReference>
<dbReference type="PANTHER" id="PTHR22726:SF1">
    <property type="entry name" value="METALLOENDOPEPTIDASE OMA1, MITOCHONDRIAL"/>
    <property type="match status" value="1"/>
</dbReference>
<evidence type="ECO:0000313" key="12">
    <source>
        <dbReference type="Proteomes" id="UP000196027"/>
    </source>
</evidence>
<feature type="region of interest" description="Disordered" evidence="7">
    <location>
        <begin position="299"/>
        <end position="378"/>
    </location>
</feature>